<sequence>MEIVQLSDIHFGAQFREDVFAKVIDEVNSLSPDAVIITGDLTNEGLKEEYEQCKELVSKINVEKIIAISGNHDYRNTGYLHFKKYFPFQTINELDDDVVIVTVGTARPDRDEGEVGYRQTLWLERTMKKYEDKTTILAMHHHLIGIPDTGSDRLTIIDAGDVLRATLNSKVNLVLCGHKHRPWMWDFNNLLIANAGTTSSKRVRGFFENSYNIVNITDGKIRVDLKVVGGKRTSLHDIAQSYVRFEDE</sequence>
<organism evidence="6">
    <name type="scientific">uncultured marine thaumarchaeote KM3_03_D08</name>
    <dbReference type="NCBI Taxonomy" id="1455960"/>
    <lineage>
        <taxon>Archaea</taxon>
        <taxon>Nitrososphaerota</taxon>
        <taxon>environmental samples</taxon>
    </lineage>
</organism>
<evidence type="ECO:0000256" key="1">
    <source>
        <dbReference type="ARBA" id="ARBA00022723"/>
    </source>
</evidence>
<keyword evidence="2" id="KW-0378">Hydrolase</keyword>
<comment type="similarity">
    <text evidence="4">Belongs to the cyclic nucleotide phosphodiesterase class-III family.</text>
</comment>
<evidence type="ECO:0000313" key="6">
    <source>
        <dbReference type="EMBL" id="AIE97923.1"/>
    </source>
</evidence>
<keyword evidence="1" id="KW-0479">Metal-binding</keyword>
<dbReference type="GO" id="GO:0016787">
    <property type="term" value="F:hydrolase activity"/>
    <property type="evidence" value="ECO:0007669"/>
    <property type="project" value="UniProtKB-KW"/>
</dbReference>
<protein>
    <submittedName>
        <fullName evidence="6">Metallophosphoesterase</fullName>
    </submittedName>
</protein>
<keyword evidence="3" id="KW-0408">Iron</keyword>
<dbReference type="PANTHER" id="PTHR42988">
    <property type="entry name" value="PHOSPHOHYDROLASE"/>
    <property type="match status" value="1"/>
</dbReference>
<dbReference type="AlphaFoldDB" id="A0A075G324"/>
<dbReference type="CDD" id="cd07400">
    <property type="entry name" value="MPP_1"/>
    <property type="match status" value="1"/>
</dbReference>
<dbReference type="Gene3D" id="3.60.21.10">
    <property type="match status" value="1"/>
</dbReference>
<dbReference type="SUPFAM" id="SSF56300">
    <property type="entry name" value="Metallo-dependent phosphatases"/>
    <property type="match status" value="1"/>
</dbReference>
<name>A0A075G324_9ARCH</name>
<accession>A0A075G324</accession>
<dbReference type="InterPro" id="IPR050884">
    <property type="entry name" value="CNP_phosphodiesterase-III"/>
</dbReference>
<feature type="domain" description="Calcineurin-like phosphoesterase" evidence="5">
    <location>
        <begin position="1"/>
        <end position="182"/>
    </location>
</feature>
<evidence type="ECO:0000256" key="4">
    <source>
        <dbReference type="ARBA" id="ARBA00025742"/>
    </source>
</evidence>
<evidence type="ECO:0000256" key="2">
    <source>
        <dbReference type="ARBA" id="ARBA00022801"/>
    </source>
</evidence>
<dbReference type="GO" id="GO:0046872">
    <property type="term" value="F:metal ion binding"/>
    <property type="evidence" value="ECO:0007669"/>
    <property type="project" value="UniProtKB-KW"/>
</dbReference>
<evidence type="ECO:0000256" key="3">
    <source>
        <dbReference type="ARBA" id="ARBA00023004"/>
    </source>
</evidence>
<reference evidence="6" key="1">
    <citation type="journal article" date="2014" name="Genome Biol. Evol.">
        <title>Pangenome evidence for extensive interdomain horizontal transfer affecting lineage core and shell genes in uncultured planktonic thaumarchaeota and euryarchaeota.</title>
        <authorList>
            <person name="Deschamps P."/>
            <person name="Zivanovic Y."/>
            <person name="Moreira D."/>
            <person name="Rodriguez-Valera F."/>
            <person name="Lopez-Garcia P."/>
        </authorList>
    </citation>
    <scope>NUCLEOTIDE SEQUENCE</scope>
</reference>
<proteinExistence type="inferred from homology"/>
<dbReference type="InterPro" id="IPR004843">
    <property type="entry name" value="Calcineurin-like_PHP"/>
</dbReference>
<evidence type="ECO:0000259" key="5">
    <source>
        <dbReference type="Pfam" id="PF00149"/>
    </source>
</evidence>
<dbReference type="PANTHER" id="PTHR42988:SF2">
    <property type="entry name" value="CYCLIC NUCLEOTIDE PHOSPHODIESTERASE CBUA0032-RELATED"/>
    <property type="match status" value="1"/>
</dbReference>
<dbReference type="InterPro" id="IPR029052">
    <property type="entry name" value="Metallo-depent_PP-like"/>
</dbReference>
<dbReference type="EMBL" id="KF900519">
    <property type="protein sequence ID" value="AIE97923.1"/>
    <property type="molecule type" value="Genomic_DNA"/>
</dbReference>
<dbReference type="Pfam" id="PF00149">
    <property type="entry name" value="Metallophos"/>
    <property type="match status" value="1"/>
</dbReference>